<comment type="subunit">
    <text evidence="8">Homodimer.</text>
</comment>
<dbReference type="RefSeq" id="WP_091141905.1">
    <property type="nucleotide sequence ID" value="NZ_FMVF01000007.1"/>
</dbReference>
<evidence type="ECO:0000256" key="7">
    <source>
        <dbReference type="ARBA" id="ARBA00022884"/>
    </source>
</evidence>
<dbReference type="GO" id="GO:0006397">
    <property type="term" value="P:mRNA processing"/>
    <property type="evidence" value="ECO:0007669"/>
    <property type="project" value="UniProtKB-UniRule"/>
</dbReference>
<dbReference type="PANTHER" id="PTHR11207:SF0">
    <property type="entry name" value="RIBONUCLEASE 3"/>
    <property type="match status" value="1"/>
</dbReference>
<feature type="binding site" evidence="8">
    <location>
        <position position="132"/>
    </location>
    <ligand>
        <name>Mg(2+)</name>
        <dbReference type="ChEBI" id="CHEBI:18420"/>
    </ligand>
</feature>
<dbReference type="GO" id="GO:0008033">
    <property type="term" value="P:tRNA processing"/>
    <property type="evidence" value="ECO:0007669"/>
    <property type="project" value="UniProtKB-KW"/>
</dbReference>
<feature type="active site" evidence="8">
    <location>
        <position position="67"/>
    </location>
</feature>
<evidence type="ECO:0000313" key="12">
    <source>
        <dbReference type="Proteomes" id="UP000199354"/>
    </source>
</evidence>
<evidence type="ECO:0000256" key="4">
    <source>
        <dbReference type="ARBA" id="ARBA00022722"/>
    </source>
</evidence>
<keyword evidence="8" id="KW-0479">Metal-binding</keyword>
<evidence type="ECO:0000256" key="5">
    <source>
        <dbReference type="ARBA" id="ARBA00022759"/>
    </source>
</evidence>
<accession>A0A1G5H1F1</accession>
<dbReference type="SUPFAM" id="SSF69065">
    <property type="entry name" value="RNase III domain-like"/>
    <property type="match status" value="1"/>
</dbReference>
<dbReference type="CDD" id="cd10845">
    <property type="entry name" value="DSRM_RNAse_III_family"/>
    <property type="match status" value="1"/>
</dbReference>
<comment type="function">
    <text evidence="8">Digests double-stranded RNA. Involved in the processing of primary rRNA transcript to yield the immediate precursors to the large and small rRNAs (23S and 16S). Processes some mRNAs, and tRNAs when they are encoded in the rRNA operon. Processes pre-crRNA and tracrRNA of type II CRISPR loci if present in the organism.</text>
</comment>
<keyword evidence="8" id="KW-0460">Magnesium</keyword>
<reference evidence="11 12" key="1">
    <citation type="submission" date="2016-10" db="EMBL/GenBank/DDBJ databases">
        <authorList>
            <person name="de Groot N.N."/>
        </authorList>
    </citation>
    <scope>NUCLEOTIDE SEQUENCE [LARGE SCALE GENOMIC DNA]</scope>
    <source>
        <strain evidence="11 12">CGMCC 1.7031</strain>
    </source>
</reference>
<dbReference type="HAMAP" id="MF_00104">
    <property type="entry name" value="RNase_III"/>
    <property type="match status" value="1"/>
</dbReference>
<dbReference type="SMART" id="SM00535">
    <property type="entry name" value="RIBOc"/>
    <property type="match status" value="1"/>
</dbReference>
<keyword evidence="12" id="KW-1185">Reference proteome</keyword>
<dbReference type="Pfam" id="PF00035">
    <property type="entry name" value="dsrm"/>
    <property type="match status" value="1"/>
</dbReference>
<protein>
    <recommendedName>
        <fullName evidence="8">Ribonuclease 3</fullName>
        <ecNumber evidence="8">3.1.26.3</ecNumber>
    </recommendedName>
    <alternativeName>
        <fullName evidence="8">Ribonuclease III</fullName>
        <shortName evidence="8">RNase III</shortName>
    </alternativeName>
</protein>
<dbReference type="GO" id="GO:0006364">
    <property type="term" value="P:rRNA processing"/>
    <property type="evidence" value="ECO:0007669"/>
    <property type="project" value="UniProtKB-UniRule"/>
</dbReference>
<dbReference type="GO" id="GO:0046872">
    <property type="term" value="F:metal ion binding"/>
    <property type="evidence" value="ECO:0007669"/>
    <property type="project" value="UniProtKB-KW"/>
</dbReference>
<feature type="binding site" evidence="8">
    <location>
        <position position="63"/>
    </location>
    <ligand>
        <name>Mg(2+)</name>
        <dbReference type="ChEBI" id="CHEBI:18420"/>
    </ligand>
</feature>
<dbReference type="OrthoDB" id="9805026at2"/>
<keyword evidence="4 8" id="KW-0540">Nuclease</keyword>
<gene>
    <name evidence="8" type="primary">rnc</name>
    <name evidence="11" type="ORF">SAMN02927903_01721</name>
</gene>
<dbReference type="NCBIfam" id="TIGR02191">
    <property type="entry name" value="RNaseIII"/>
    <property type="match status" value="1"/>
</dbReference>
<dbReference type="SUPFAM" id="SSF54768">
    <property type="entry name" value="dsRNA-binding domain-like"/>
    <property type="match status" value="1"/>
</dbReference>
<dbReference type="GO" id="GO:0005737">
    <property type="term" value="C:cytoplasm"/>
    <property type="evidence" value="ECO:0007669"/>
    <property type="project" value="UniProtKB-SubCell"/>
</dbReference>
<dbReference type="PANTHER" id="PTHR11207">
    <property type="entry name" value="RIBONUCLEASE III"/>
    <property type="match status" value="1"/>
</dbReference>
<keyword evidence="5 8" id="KW-0255">Endonuclease</keyword>
<keyword evidence="6 8" id="KW-0378">Hydrolase</keyword>
<evidence type="ECO:0000259" key="10">
    <source>
        <dbReference type="PROSITE" id="PS50142"/>
    </source>
</evidence>
<dbReference type="GO" id="GO:0019843">
    <property type="term" value="F:rRNA binding"/>
    <property type="evidence" value="ECO:0007669"/>
    <property type="project" value="UniProtKB-KW"/>
</dbReference>
<dbReference type="CDD" id="cd00593">
    <property type="entry name" value="RIBOc"/>
    <property type="match status" value="1"/>
</dbReference>
<evidence type="ECO:0000259" key="9">
    <source>
        <dbReference type="PROSITE" id="PS50137"/>
    </source>
</evidence>
<dbReference type="GO" id="GO:0003725">
    <property type="term" value="F:double-stranded RNA binding"/>
    <property type="evidence" value="ECO:0007669"/>
    <property type="project" value="TreeGrafter"/>
</dbReference>
<comment type="cofactor">
    <cofactor evidence="8">
        <name>Mg(2+)</name>
        <dbReference type="ChEBI" id="CHEBI:18420"/>
    </cofactor>
</comment>
<evidence type="ECO:0000256" key="2">
    <source>
        <dbReference type="ARBA" id="ARBA00010183"/>
    </source>
</evidence>
<feature type="active site" evidence="8">
    <location>
        <position position="135"/>
    </location>
</feature>
<comment type="similarity">
    <text evidence="2">Belongs to the ribonuclease III family.</text>
</comment>
<dbReference type="Pfam" id="PF14622">
    <property type="entry name" value="Ribonucleas_3_3"/>
    <property type="match status" value="1"/>
</dbReference>
<dbReference type="SMART" id="SM00358">
    <property type="entry name" value="DSRM"/>
    <property type="match status" value="1"/>
</dbReference>
<dbReference type="GO" id="GO:0010468">
    <property type="term" value="P:regulation of gene expression"/>
    <property type="evidence" value="ECO:0007669"/>
    <property type="project" value="TreeGrafter"/>
</dbReference>
<keyword evidence="8" id="KW-0699">rRNA-binding</keyword>
<keyword evidence="8" id="KW-0963">Cytoplasm</keyword>
<dbReference type="EC" id="3.1.26.3" evidence="8"/>
<evidence type="ECO:0000313" key="11">
    <source>
        <dbReference type="EMBL" id="SCY57564.1"/>
    </source>
</evidence>
<name>A0A1G5H1F1_9FLAO</name>
<comment type="subcellular location">
    <subcellularLocation>
        <location evidence="8">Cytoplasm</location>
    </subcellularLocation>
</comment>
<feature type="binding site" evidence="8">
    <location>
        <position position="135"/>
    </location>
    <ligand>
        <name>Mg(2+)</name>
        <dbReference type="ChEBI" id="CHEBI:18420"/>
    </ligand>
</feature>
<keyword evidence="8" id="KW-0819">tRNA processing</keyword>
<organism evidence="11 12">
    <name type="scientific">Flavobacterium caeni</name>
    <dbReference type="NCBI Taxonomy" id="490189"/>
    <lineage>
        <taxon>Bacteria</taxon>
        <taxon>Pseudomonadati</taxon>
        <taxon>Bacteroidota</taxon>
        <taxon>Flavobacteriia</taxon>
        <taxon>Flavobacteriales</taxon>
        <taxon>Flavobacteriaceae</taxon>
        <taxon>Flavobacterium</taxon>
    </lineage>
</organism>
<dbReference type="EMBL" id="FMVF01000007">
    <property type="protein sequence ID" value="SCY57564.1"/>
    <property type="molecule type" value="Genomic_DNA"/>
</dbReference>
<dbReference type="AlphaFoldDB" id="A0A1G5H1F1"/>
<keyword evidence="7 8" id="KW-0694">RNA-binding</keyword>
<evidence type="ECO:0000256" key="6">
    <source>
        <dbReference type="ARBA" id="ARBA00022801"/>
    </source>
</evidence>
<dbReference type="Gene3D" id="1.10.1520.10">
    <property type="entry name" value="Ribonuclease III domain"/>
    <property type="match status" value="1"/>
</dbReference>
<comment type="catalytic activity">
    <reaction evidence="1 8">
        <text>Endonucleolytic cleavage to 5'-phosphomonoester.</text>
        <dbReference type="EC" id="3.1.26.3"/>
    </reaction>
</comment>
<dbReference type="InterPro" id="IPR000999">
    <property type="entry name" value="RNase_III_dom"/>
</dbReference>
<feature type="domain" description="RNase III" evidence="10">
    <location>
        <begin position="21"/>
        <end position="146"/>
    </location>
</feature>
<dbReference type="GO" id="GO:0004525">
    <property type="term" value="F:ribonuclease III activity"/>
    <property type="evidence" value="ECO:0007669"/>
    <property type="project" value="UniProtKB-UniRule"/>
</dbReference>
<evidence type="ECO:0000256" key="3">
    <source>
        <dbReference type="ARBA" id="ARBA00022664"/>
    </source>
</evidence>
<proteinExistence type="inferred from homology"/>
<dbReference type="PROSITE" id="PS50137">
    <property type="entry name" value="DS_RBD"/>
    <property type="match status" value="1"/>
</dbReference>
<evidence type="ECO:0000256" key="8">
    <source>
        <dbReference type="HAMAP-Rule" id="MF_00104"/>
    </source>
</evidence>
<dbReference type="PROSITE" id="PS50142">
    <property type="entry name" value="RNASE_3_2"/>
    <property type="match status" value="1"/>
</dbReference>
<dbReference type="STRING" id="490189.SAMN02927903_01721"/>
<dbReference type="InterPro" id="IPR014720">
    <property type="entry name" value="dsRBD_dom"/>
</dbReference>
<keyword evidence="3 8" id="KW-0507">mRNA processing</keyword>
<dbReference type="PROSITE" id="PS00517">
    <property type="entry name" value="RNASE_3_1"/>
    <property type="match status" value="1"/>
</dbReference>
<keyword evidence="8" id="KW-0698">rRNA processing</keyword>
<dbReference type="InterPro" id="IPR036389">
    <property type="entry name" value="RNase_III_sf"/>
</dbReference>
<sequence length="249" mass="28604">MRFIKKIFAKSSRSQEDGIFFSDMEKILGFKPLTIGFYEKAFTHRSLNKVDDQGNPINYERLEFLGDAMLSSVIAAYLFNEAPMGNEGYLTKMRSKIVSREHLNELGRDLDLIRFIESKVPTAHFGENIHGNVFEALVGAIYLDQGYIACEKFIQTRVITPYVDISRLEGKVISYKSLLIEWCQKEKKTFHYDVFEDNAITGERLFGVKLSIDHKVVAKARASSKKKAEEKASQRAYFAFQQRIDTKTL</sequence>
<dbReference type="InterPro" id="IPR011907">
    <property type="entry name" value="RNase_III"/>
</dbReference>
<dbReference type="Proteomes" id="UP000199354">
    <property type="component" value="Unassembled WGS sequence"/>
</dbReference>
<evidence type="ECO:0000256" key="1">
    <source>
        <dbReference type="ARBA" id="ARBA00000109"/>
    </source>
</evidence>
<dbReference type="Gene3D" id="3.30.160.20">
    <property type="match status" value="1"/>
</dbReference>
<feature type="domain" description="DRBM" evidence="9">
    <location>
        <begin position="174"/>
        <end position="242"/>
    </location>
</feature>